<protein>
    <submittedName>
        <fullName evidence="3">NAD(P)-dependent oxidoreductase</fullName>
    </submittedName>
</protein>
<organism evidence="3 4">
    <name type="scientific">Clostridium chromiireducens</name>
    <dbReference type="NCBI Taxonomy" id="225345"/>
    <lineage>
        <taxon>Bacteria</taxon>
        <taxon>Bacillati</taxon>
        <taxon>Bacillota</taxon>
        <taxon>Clostridia</taxon>
        <taxon>Eubacteriales</taxon>
        <taxon>Clostridiaceae</taxon>
        <taxon>Clostridium</taxon>
    </lineage>
</organism>
<evidence type="ECO:0000256" key="1">
    <source>
        <dbReference type="ARBA" id="ARBA00007637"/>
    </source>
</evidence>
<dbReference type="InterPro" id="IPR001509">
    <property type="entry name" value="Epimerase_deHydtase"/>
</dbReference>
<feature type="domain" description="NAD-dependent epimerase/dehydratase" evidence="2">
    <location>
        <begin position="4"/>
        <end position="223"/>
    </location>
</feature>
<dbReference type="AlphaFoldDB" id="A0A399IUG0"/>
<evidence type="ECO:0000313" key="3">
    <source>
        <dbReference type="EMBL" id="RII36654.1"/>
    </source>
</evidence>
<evidence type="ECO:0000259" key="2">
    <source>
        <dbReference type="Pfam" id="PF01370"/>
    </source>
</evidence>
<comment type="caution">
    <text evidence="3">The sequence shown here is derived from an EMBL/GenBank/DDBJ whole genome shotgun (WGS) entry which is preliminary data.</text>
</comment>
<reference evidence="3 4" key="1">
    <citation type="submission" date="2018-08" db="EMBL/GenBank/DDBJ databases">
        <title>Genome of Clostridium chromiireducens C1, DSM12136.</title>
        <authorList>
            <person name="Xing M."/>
            <person name="Wei Y."/>
            <person name="Ang E.L."/>
            <person name="Zhao H."/>
            <person name="Zhang Y."/>
        </authorList>
    </citation>
    <scope>NUCLEOTIDE SEQUENCE [LARGE SCALE GENOMIC DNA]</scope>
    <source>
        <strain evidence="3 4">C1</strain>
    </source>
</reference>
<name>A0A399IUG0_9CLOT</name>
<dbReference type="PANTHER" id="PTHR43000">
    <property type="entry name" value="DTDP-D-GLUCOSE 4,6-DEHYDRATASE-RELATED"/>
    <property type="match status" value="1"/>
</dbReference>
<dbReference type="SUPFAM" id="SSF51735">
    <property type="entry name" value="NAD(P)-binding Rossmann-fold domains"/>
    <property type="match status" value="1"/>
</dbReference>
<dbReference type="Pfam" id="PF01370">
    <property type="entry name" value="Epimerase"/>
    <property type="match status" value="1"/>
</dbReference>
<proteinExistence type="inferred from homology"/>
<accession>A0A399IUG0</accession>
<dbReference type="EMBL" id="QXDJ01000001">
    <property type="protein sequence ID" value="RII36654.1"/>
    <property type="molecule type" value="Genomic_DNA"/>
</dbReference>
<dbReference type="RefSeq" id="WP_119365866.1">
    <property type="nucleotide sequence ID" value="NZ_QXDJ01000001.1"/>
</dbReference>
<comment type="similarity">
    <text evidence="1">Belongs to the NAD(P)-dependent epimerase/dehydratase family.</text>
</comment>
<dbReference type="Gene3D" id="3.40.50.720">
    <property type="entry name" value="NAD(P)-binding Rossmann-like Domain"/>
    <property type="match status" value="1"/>
</dbReference>
<gene>
    <name evidence="3" type="ORF">D2A34_04515</name>
</gene>
<evidence type="ECO:0000313" key="4">
    <source>
        <dbReference type="Proteomes" id="UP000265930"/>
    </source>
</evidence>
<dbReference type="Proteomes" id="UP000265930">
    <property type="component" value="Unassembled WGS sequence"/>
</dbReference>
<sequence>MKKILVTGAGGYIGKHIVTSLLDMGAHVIATDLYVNNIDSRATIVEADIFSGATDIYKELDCPDVLLHMAWKDGFIHNSNAHMEYLSKHFEFIKNMIDGGLKHLAVMGTMHEIGYHEGAIDENTPTNPISMYGIAKDALRKSTQLLIKDKNVVFQWLRAYYIYGDDKRNNSIFAKIILAEEEDKEFFPFTTGKNKYDFIRVEDLAKQISACVMQDEIGGIINCCSGVPMSLAEKVESFIKENNFRIKLKYGAFPDREYDSPAVWGDNSKIKTILEK</sequence>
<dbReference type="InterPro" id="IPR036291">
    <property type="entry name" value="NAD(P)-bd_dom_sf"/>
</dbReference>